<dbReference type="HAMAP" id="MF_00337">
    <property type="entry name" value="Exonuc_7_S"/>
    <property type="match status" value="1"/>
</dbReference>
<dbReference type="NCBIfam" id="NF002139">
    <property type="entry name" value="PRK00977.1-3"/>
    <property type="match status" value="1"/>
</dbReference>
<dbReference type="GO" id="GO:0005829">
    <property type="term" value="C:cytosol"/>
    <property type="evidence" value="ECO:0007669"/>
    <property type="project" value="TreeGrafter"/>
</dbReference>
<protein>
    <recommendedName>
        <fullName evidence="6">Exodeoxyribonuclease 7 small subunit</fullName>
        <ecNumber evidence="6">3.1.11.6</ecNumber>
    </recommendedName>
    <alternativeName>
        <fullName evidence="6">Exodeoxyribonuclease VII small subunit</fullName>
        <shortName evidence="6">Exonuclease VII small subunit</shortName>
    </alternativeName>
</protein>
<evidence type="ECO:0000256" key="4">
    <source>
        <dbReference type="ARBA" id="ARBA00022801"/>
    </source>
</evidence>
<organism evidence="7">
    <name type="scientific">Scrofimicrobium appendicitidis</name>
    <dbReference type="NCBI Taxonomy" id="3079930"/>
    <lineage>
        <taxon>Bacteria</taxon>
        <taxon>Bacillati</taxon>
        <taxon>Actinomycetota</taxon>
        <taxon>Actinomycetes</taxon>
        <taxon>Actinomycetales</taxon>
        <taxon>Actinomycetaceae</taxon>
        <taxon>Scrofimicrobium</taxon>
    </lineage>
</organism>
<comment type="subunit">
    <text evidence="6">Heterooligomer composed of large and small subunits.</text>
</comment>
<evidence type="ECO:0000313" key="7">
    <source>
        <dbReference type="EMBL" id="XBW08403.1"/>
    </source>
</evidence>
<dbReference type="InterPro" id="IPR003761">
    <property type="entry name" value="Exonuc_VII_S"/>
</dbReference>
<dbReference type="EMBL" id="CP138335">
    <property type="protein sequence ID" value="XBW08403.1"/>
    <property type="molecule type" value="Genomic_DNA"/>
</dbReference>
<evidence type="ECO:0000256" key="6">
    <source>
        <dbReference type="HAMAP-Rule" id="MF_00337"/>
    </source>
</evidence>
<keyword evidence="3 6" id="KW-0540">Nuclease</keyword>
<dbReference type="SUPFAM" id="SSF116842">
    <property type="entry name" value="XseB-like"/>
    <property type="match status" value="1"/>
</dbReference>
<dbReference type="GO" id="GO:0006308">
    <property type="term" value="P:DNA catabolic process"/>
    <property type="evidence" value="ECO:0007669"/>
    <property type="project" value="UniProtKB-UniRule"/>
</dbReference>
<dbReference type="PANTHER" id="PTHR34137:SF1">
    <property type="entry name" value="EXODEOXYRIBONUCLEASE 7 SMALL SUBUNIT"/>
    <property type="match status" value="1"/>
</dbReference>
<dbReference type="PANTHER" id="PTHR34137">
    <property type="entry name" value="EXODEOXYRIBONUCLEASE 7 SMALL SUBUNIT"/>
    <property type="match status" value="1"/>
</dbReference>
<dbReference type="Pfam" id="PF02609">
    <property type="entry name" value="Exonuc_VII_S"/>
    <property type="match status" value="1"/>
</dbReference>
<dbReference type="PIRSF" id="PIRSF006488">
    <property type="entry name" value="Exonuc_VII_S"/>
    <property type="match status" value="1"/>
</dbReference>
<dbReference type="NCBIfam" id="TIGR01280">
    <property type="entry name" value="xseB"/>
    <property type="match status" value="1"/>
</dbReference>
<keyword evidence="5 6" id="KW-0269">Exonuclease</keyword>
<dbReference type="Gene3D" id="1.10.287.1040">
    <property type="entry name" value="Exonuclease VII, small subunit"/>
    <property type="match status" value="1"/>
</dbReference>
<evidence type="ECO:0000256" key="2">
    <source>
        <dbReference type="ARBA" id="ARBA00022490"/>
    </source>
</evidence>
<evidence type="ECO:0000256" key="1">
    <source>
        <dbReference type="ARBA" id="ARBA00009998"/>
    </source>
</evidence>
<evidence type="ECO:0000256" key="3">
    <source>
        <dbReference type="ARBA" id="ARBA00022722"/>
    </source>
</evidence>
<keyword evidence="2 6" id="KW-0963">Cytoplasm</keyword>
<comment type="similarity">
    <text evidence="1 6">Belongs to the XseB family.</text>
</comment>
<name>A0AAU7V813_9ACTO</name>
<accession>A0AAU7V813</accession>
<comment type="catalytic activity">
    <reaction evidence="6">
        <text>Exonucleolytic cleavage in either 5'- to 3'- or 3'- to 5'-direction to yield nucleoside 5'-phosphates.</text>
        <dbReference type="EC" id="3.1.11.6"/>
    </reaction>
</comment>
<dbReference type="InterPro" id="IPR037004">
    <property type="entry name" value="Exonuc_VII_ssu_sf"/>
</dbReference>
<dbReference type="GO" id="GO:0008855">
    <property type="term" value="F:exodeoxyribonuclease VII activity"/>
    <property type="evidence" value="ECO:0007669"/>
    <property type="project" value="UniProtKB-UniRule"/>
</dbReference>
<sequence>MSTAEPTDNIAALTYEQARDQLRDIVQTLETGSAPLEETLKLWQRGEELSRHCQHILTAAQQRIDQALQGNPDSSSQPVE</sequence>
<dbReference type="EC" id="3.1.11.6" evidence="6"/>
<comment type="function">
    <text evidence="6">Bidirectionally degrades single-stranded DNA into large acid-insoluble oligonucleotides, which are then degraded further into small acid-soluble oligonucleotides.</text>
</comment>
<comment type="subcellular location">
    <subcellularLocation>
        <location evidence="6">Cytoplasm</location>
    </subcellularLocation>
</comment>
<keyword evidence="4 6" id="KW-0378">Hydrolase</keyword>
<gene>
    <name evidence="6" type="primary">xseB</name>
    <name evidence="7" type="ORF">SAC06_02275</name>
</gene>
<dbReference type="GO" id="GO:0009318">
    <property type="term" value="C:exodeoxyribonuclease VII complex"/>
    <property type="evidence" value="ECO:0007669"/>
    <property type="project" value="UniProtKB-UniRule"/>
</dbReference>
<dbReference type="AlphaFoldDB" id="A0AAU7V813"/>
<reference evidence="7" key="1">
    <citation type="submission" date="2023-11" db="EMBL/GenBank/DDBJ databases">
        <title>Scrofimicrobium hongkongense sp. nov., isolated from a patient with peritonitis.</title>
        <authorList>
            <person name="Lao H.Y."/>
            <person name="Wong A.Y.P."/>
            <person name="Ng T.L."/>
            <person name="Wong R.Y.L."/>
            <person name="Yau M.C.Y."/>
            <person name="Lam J.Y.W."/>
            <person name="Siu G.K.H."/>
        </authorList>
    </citation>
    <scope>NUCLEOTIDE SEQUENCE</scope>
    <source>
        <strain evidence="7">R131</strain>
    </source>
</reference>
<dbReference type="KEGG" id="sapp:SAC06_02275"/>
<dbReference type="RefSeq" id="WP_350258602.1">
    <property type="nucleotide sequence ID" value="NZ_CP138335.1"/>
</dbReference>
<proteinExistence type="inferred from homology"/>
<evidence type="ECO:0000256" key="5">
    <source>
        <dbReference type="ARBA" id="ARBA00022839"/>
    </source>
</evidence>